<dbReference type="InterPro" id="IPR001736">
    <property type="entry name" value="PLipase_D/transphosphatidylase"/>
</dbReference>
<feature type="domain" description="Helicase ATP-binding" evidence="3">
    <location>
        <begin position="240"/>
        <end position="393"/>
    </location>
</feature>
<dbReference type="Gene3D" id="3.30.870.10">
    <property type="entry name" value="Endonuclease Chain A"/>
    <property type="match status" value="1"/>
</dbReference>
<dbReference type="CDD" id="cd18793">
    <property type="entry name" value="SF2_C_SNF"/>
    <property type="match status" value="1"/>
</dbReference>
<dbReference type="PROSITE" id="PS50035">
    <property type="entry name" value="PLD"/>
    <property type="match status" value="1"/>
</dbReference>
<dbReference type="GO" id="GO:0031297">
    <property type="term" value="P:replication fork processing"/>
    <property type="evidence" value="ECO:0007669"/>
    <property type="project" value="TreeGrafter"/>
</dbReference>
<dbReference type="Pfam" id="PF04851">
    <property type="entry name" value="ResIII"/>
    <property type="match status" value="1"/>
</dbReference>
<dbReference type="SMART" id="SM00490">
    <property type="entry name" value="HELICc"/>
    <property type="match status" value="1"/>
</dbReference>
<dbReference type="InterPro" id="IPR027417">
    <property type="entry name" value="P-loop_NTPase"/>
</dbReference>
<comment type="caution">
    <text evidence="5">The sequence shown here is derived from an EMBL/GenBank/DDBJ whole genome shotgun (WGS) entry which is preliminary data.</text>
</comment>
<dbReference type="PANTHER" id="PTHR45766">
    <property type="entry name" value="DNA ANNEALING HELICASE AND ENDONUCLEASE ZRANB3 FAMILY MEMBER"/>
    <property type="match status" value="1"/>
</dbReference>
<dbReference type="SUPFAM" id="SSF56024">
    <property type="entry name" value="Phospholipase D/nuclease"/>
    <property type="match status" value="1"/>
</dbReference>
<dbReference type="GO" id="GO:0006281">
    <property type="term" value="P:DNA repair"/>
    <property type="evidence" value="ECO:0007669"/>
    <property type="project" value="TreeGrafter"/>
</dbReference>
<sequence>MIPKEFIDNSSGNKLKVFLNEILKNYPNTSVDIATAFFNIEAYTMIRKNLEEISRFRLLLGKSPIINIKTTLGDFLLKQLKEEIEDFDLTKEIDENMNNFRDFLNKRIVEVKLFKNFLHGKAYIFENSVIVGSSNFTSAGLTREGELNTVRLQAQADAIRSKWFEKFWNLSDDFKGDLIELIENSRFGSREYTPYEIFIKTLYEFQKDELMEEDKDEETGLPKTKVNLAEFQDDAIARVWSRLKKYNGCIVADSVGLGKTWIAKKILEKIGYYERKNILVICPAQLRNMWKKELKSIDVKENIISQEQLATDDFLEKALDILGGRTEDLELIVIDESHNFRNPLSNRWENLFTLINDHLVKENIRPFMLFLTATPINNTPWDLFWQIMLITLNDTRAFIKENILDLFSFFKKARLNPSILNDLLNEISIRRTRDYIVKNYPDAYIMVPNSDGVLEEKKIIFPDRILENINYNLDSAYEGMYRQIAETISDKLRMAYYKLLEYKKEGVLTEDEKMALGRMIGIGGIFKTILLKRLESSVESFRISIKRHITFLEKLKKYLDRGKLLTKKYFHKYILSLDEELTIEELNEELMDFDKDQYKMKELLADIDIDIQYLTDILYNVKNITPEKDAKFTVLKEKLLELSKEGQIVLFTYYADTLNYIYREIINDNRFLYLNIEAVSGSGESNKTPNQRTKIIDDFFDKKIDIILSTDVLSEGQNLQTAKYLINYDLHWNPTRMIQRAGRIDRIGSPYKEIFVYNFFPEEELEELLKLVEILQNKIADIDNSIGLDQTVLGEEIHPKVFGIIRRIKEKDVDILDELEVDTYGGGESFYQPLKDFLKNTAMEKLEAIPNGVYSGLDKGKRIKGIFFYYKYAKDFHFWYLYDIASNTLLTNKTEILEYIQCDQAEPRVIPDFFEKVYEINKIILEKIERDYSEIELSQTQDSKLKDLSKQRGTRFLKKLIDEVELQLDDYLEKYPTDDEIEREWEEVEDLLVSIPQTKKRLQVLRKFWKKYKNNRNWKLLVEDLKEFLSGKGAIKKESLKPFNKSKLKLITLDFIS</sequence>
<reference evidence="5" key="1">
    <citation type="journal article" date="2015" name="Nature">
        <title>Complex archaea that bridge the gap between prokaryotes and eukaryotes.</title>
        <authorList>
            <person name="Spang A."/>
            <person name="Saw J.H."/>
            <person name="Jorgensen S.L."/>
            <person name="Zaremba-Niedzwiedzka K."/>
            <person name="Martijn J."/>
            <person name="Lind A.E."/>
            <person name="van Eijk R."/>
            <person name="Schleper C."/>
            <person name="Guy L."/>
            <person name="Ettema T.J."/>
        </authorList>
    </citation>
    <scope>NUCLEOTIDE SEQUENCE</scope>
</reference>
<gene>
    <name evidence="5" type="ORF">LCGC14_0720130</name>
</gene>
<dbReference type="EMBL" id="LAZR01001627">
    <property type="protein sequence ID" value="KKN41744.1"/>
    <property type="molecule type" value="Genomic_DNA"/>
</dbReference>
<dbReference type="InterPro" id="IPR001650">
    <property type="entry name" value="Helicase_C-like"/>
</dbReference>
<evidence type="ECO:0000256" key="1">
    <source>
        <dbReference type="ARBA" id="ARBA00022801"/>
    </source>
</evidence>
<dbReference type="AlphaFoldDB" id="A0A0F9QGT5"/>
<dbReference type="InterPro" id="IPR014001">
    <property type="entry name" value="Helicase_ATP-bd"/>
</dbReference>
<dbReference type="SMART" id="SM00487">
    <property type="entry name" value="DEXDc"/>
    <property type="match status" value="1"/>
</dbReference>
<dbReference type="InterPro" id="IPR049730">
    <property type="entry name" value="SNF2/RAD54-like_C"/>
</dbReference>
<dbReference type="GO" id="GO:0003677">
    <property type="term" value="F:DNA binding"/>
    <property type="evidence" value="ECO:0007669"/>
    <property type="project" value="InterPro"/>
</dbReference>
<evidence type="ECO:0000259" key="4">
    <source>
        <dbReference type="PROSITE" id="PS51194"/>
    </source>
</evidence>
<evidence type="ECO:0000259" key="3">
    <source>
        <dbReference type="PROSITE" id="PS51192"/>
    </source>
</evidence>
<dbReference type="GO" id="GO:0043596">
    <property type="term" value="C:nuclear replication fork"/>
    <property type="evidence" value="ECO:0007669"/>
    <property type="project" value="TreeGrafter"/>
</dbReference>
<name>A0A0F9QGT5_9ZZZZ</name>
<dbReference type="InterPro" id="IPR006935">
    <property type="entry name" value="Helicase/UvrB_N"/>
</dbReference>
<dbReference type="PROSITE" id="PS51192">
    <property type="entry name" value="HELICASE_ATP_BIND_1"/>
    <property type="match status" value="1"/>
</dbReference>
<feature type="domain" description="PLD phosphodiesterase" evidence="2">
    <location>
        <begin position="114"/>
        <end position="140"/>
    </location>
</feature>
<dbReference type="GO" id="GO:0005524">
    <property type="term" value="F:ATP binding"/>
    <property type="evidence" value="ECO:0007669"/>
    <property type="project" value="InterPro"/>
</dbReference>
<dbReference type="PANTHER" id="PTHR45766:SF6">
    <property type="entry name" value="SWI_SNF-RELATED MATRIX-ASSOCIATED ACTIN-DEPENDENT REGULATOR OF CHROMATIN SUBFAMILY A-LIKE PROTEIN 1"/>
    <property type="match status" value="1"/>
</dbReference>
<dbReference type="GO" id="GO:0016787">
    <property type="term" value="F:hydrolase activity"/>
    <property type="evidence" value="ECO:0007669"/>
    <property type="project" value="UniProtKB-KW"/>
</dbReference>
<dbReference type="PROSITE" id="PS51194">
    <property type="entry name" value="HELICASE_CTER"/>
    <property type="match status" value="1"/>
</dbReference>
<feature type="domain" description="Helicase C-terminal" evidence="4">
    <location>
        <begin position="634"/>
        <end position="794"/>
    </location>
</feature>
<dbReference type="InterPro" id="IPR025202">
    <property type="entry name" value="PLD-like_dom"/>
</dbReference>
<dbReference type="Pfam" id="PF00271">
    <property type="entry name" value="Helicase_C"/>
    <property type="match status" value="1"/>
</dbReference>
<evidence type="ECO:0008006" key="6">
    <source>
        <dbReference type="Google" id="ProtNLM"/>
    </source>
</evidence>
<evidence type="ECO:0000313" key="5">
    <source>
        <dbReference type="EMBL" id="KKN41744.1"/>
    </source>
</evidence>
<organism evidence="5">
    <name type="scientific">marine sediment metagenome</name>
    <dbReference type="NCBI Taxonomy" id="412755"/>
    <lineage>
        <taxon>unclassified sequences</taxon>
        <taxon>metagenomes</taxon>
        <taxon>ecological metagenomes</taxon>
    </lineage>
</organism>
<keyword evidence="1" id="KW-0378">Hydrolase</keyword>
<protein>
    <recommendedName>
        <fullName evidence="6">PLD phosphodiesterase domain-containing protein</fullName>
    </recommendedName>
</protein>
<dbReference type="SUPFAM" id="SSF52540">
    <property type="entry name" value="P-loop containing nucleoside triphosphate hydrolases"/>
    <property type="match status" value="2"/>
</dbReference>
<dbReference type="Gene3D" id="3.40.50.300">
    <property type="entry name" value="P-loop containing nucleotide triphosphate hydrolases"/>
    <property type="match status" value="2"/>
</dbReference>
<proteinExistence type="predicted"/>
<dbReference type="Pfam" id="PF13091">
    <property type="entry name" value="PLDc_2"/>
    <property type="match status" value="1"/>
</dbReference>
<accession>A0A0F9QGT5</accession>
<evidence type="ECO:0000259" key="2">
    <source>
        <dbReference type="PROSITE" id="PS50035"/>
    </source>
</evidence>